<feature type="region of interest" description="Disordered" evidence="1">
    <location>
        <begin position="19"/>
        <end position="56"/>
    </location>
</feature>
<evidence type="ECO:0000256" key="1">
    <source>
        <dbReference type="SAM" id="MobiDB-lite"/>
    </source>
</evidence>
<feature type="compositionally biased region" description="Basic and acidic residues" evidence="1">
    <location>
        <begin position="19"/>
        <end position="38"/>
    </location>
</feature>
<evidence type="ECO:0000313" key="2">
    <source>
        <dbReference type="EMBL" id="RIW35333.1"/>
    </source>
</evidence>
<protein>
    <submittedName>
        <fullName evidence="2">Uncharacterized protein</fullName>
    </submittedName>
</protein>
<sequence length="106" mass="11836">MAERENGLIPGGIDQIFDGRAEKWFNPEGNRPKSERVMQKAGQSEEEQTKSDDAKQYIVHPGTTAQIQEDLPDKWASPEKLPDFILVLKISSAKVMKFTAGGRHSP</sequence>
<evidence type="ECO:0000313" key="3">
    <source>
        <dbReference type="Proteomes" id="UP000265801"/>
    </source>
</evidence>
<dbReference type="AlphaFoldDB" id="A0A3A1R154"/>
<name>A0A3A1R154_9BACI</name>
<gene>
    <name evidence="2" type="ORF">D3H55_08025</name>
</gene>
<proteinExistence type="predicted"/>
<dbReference type="RefSeq" id="WP_119546378.1">
    <property type="nucleotide sequence ID" value="NZ_QXIR01000008.1"/>
</dbReference>
<keyword evidence="3" id="KW-1185">Reference proteome</keyword>
<organism evidence="2 3">
    <name type="scientific">Bacillus salacetis</name>
    <dbReference type="NCBI Taxonomy" id="2315464"/>
    <lineage>
        <taxon>Bacteria</taxon>
        <taxon>Bacillati</taxon>
        <taxon>Bacillota</taxon>
        <taxon>Bacilli</taxon>
        <taxon>Bacillales</taxon>
        <taxon>Bacillaceae</taxon>
        <taxon>Bacillus</taxon>
    </lineage>
</organism>
<reference evidence="2 3" key="1">
    <citation type="submission" date="2018-09" db="EMBL/GenBank/DDBJ databases">
        <title>Bacillus saliacetes sp. nov., isolated from Thai shrimp paste (Ka-pi).</title>
        <authorList>
            <person name="Daroonpunt R."/>
            <person name="Tanasupawat S."/>
            <person name="Yiamsombut S."/>
        </authorList>
    </citation>
    <scope>NUCLEOTIDE SEQUENCE [LARGE SCALE GENOMIC DNA]</scope>
    <source>
        <strain evidence="2 3">SKP7-4</strain>
    </source>
</reference>
<dbReference type="EMBL" id="QXIR01000008">
    <property type="protein sequence ID" value="RIW35333.1"/>
    <property type="molecule type" value="Genomic_DNA"/>
</dbReference>
<dbReference type="Proteomes" id="UP000265801">
    <property type="component" value="Unassembled WGS sequence"/>
</dbReference>
<comment type="caution">
    <text evidence="2">The sequence shown here is derived from an EMBL/GenBank/DDBJ whole genome shotgun (WGS) entry which is preliminary data.</text>
</comment>
<accession>A0A3A1R154</accession>